<comment type="similarity">
    <text evidence="2">Belongs to the sulfatase family.</text>
</comment>
<keyword evidence="9" id="KW-1185">Reference proteome</keyword>
<name>A0A6I2MTS7_9FLAO</name>
<evidence type="ECO:0000313" key="9">
    <source>
        <dbReference type="Proteomes" id="UP000443153"/>
    </source>
</evidence>
<keyword evidence="3" id="KW-0479">Metal-binding</keyword>
<dbReference type="GO" id="GO:0016740">
    <property type="term" value="F:transferase activity"/>
    <property type="evidence" value="ECO:0007669"/>
    <property type="project" value="UniProtKB-KW"/>
</dbReference>
<keyword evidence="6" id="KW-0106">Calcium</keyword>
<dbReference type="InterPro" id="IPR024607">
    <property type="entry name" value="Sulfatase_CS"/>
</dbReference>
<evidence type="ECO:0000256" key="2">
    <source>
        <dbReference type="ARBA" id="ARBA00008779"/>
    </source>
</evidence>
<accession>A0A6I2MTS7</accession>
<gene>
    <name evidence="8" type="ORF">GJ691_11585</name>
</gene>
<reference evidence="8 9" key="1">
    <citation type="submission" date="2019-11" db="EMBL/GenBank/DDBJ databases">
        <title>Maribacter lutea sp. nov., a marine bacterium isolated from intertidal sand.</title>
        <authorList>
            <person name="Liu A."/>
        </authorList>
    </citation>
    <scope>NUCLEOTIDE SEQUENCE [LARGE SCALE GENOMIC DNA]</scope>
    <source>
        <strain evidence="8 9">RZ05</strain>
    </source>
</reference>
<dbReference type="PANTHER" id="PTHR45953:SF1">
    <property type="entry name" value="IDURONATE 2-SULFATASE"/>
    <property type="match status" value="1"/>
</dbReference>
<dbReference type="GO" id="GO:0005737">
    <property type="term" value="C:cytoplasm"/>
    <property type="evidence" value="ECO:0007669"/>
    <property type="project" value="TreeGrafter"/>
</dbReference>
<evidence type="ECO:0000256" key="1">
    <source>
        <dbReference type="ARBA" id="ARBA00001913"/>
    </source>
</evidence>
<dbReference type="EMBL" id="WKJH01000018">
    <property type="protein sequence ID" value="MRX64806.1"/>
    <property type="molecule type" value="Genomic_DNA"/>
</dbReference>
<proteinExistence type="inferred from homology"/>
<evidence type="ECO:0000256" key="4">
    <source>
        <dbReference type="ARBA" id="ARBA00022729"/>
    </source>
</evidence>
<dbReference type="Gene3D" id="3.40.720.10">
    <property type="entry name" value="Alkaline Phosphatase, subunit A"/>
    <property type="match status" value="1"/>
</dbReference>
<dbReference type="GO" id="GO:0046872">
    <property type="term" value="F:metal ion binding"/>
    <property type="evidence" value="ECO:0007669"/>
    <property type="project" value="UniProtKB-KW"/>
</dbReference>
<evidence type="ECO:0000256" key="5">
    <source>
        <dbReference type="ARBA" id="ARBA00022801"/>
    </source>
</evidence>
<dbReference type="InterPro" id="IPR035874">
    <property type="entry name" value="IDS"/>
</dbReference>
<dbReference type="PROSITE" id="PS00523">
    <property type="entry name" value="SULFATASE_1"/>
    <property type="match status" value="1"/>
</dbReference>
<organism evidence="8 9">
    <name type="scientific">Maribacter luteus</name>
    <dbReference type="NCBI Taxonomy" id="2594478"/>
    <lineage>
        <taxon>Bacteria</taxon>
        <taxon>Pseudomonadati</taxon>
        <taxon>Bacteroidota</taxon>
        <taxon>Flavobacteriia</taxon>
        <taxon>Flavobacteriales</taxon>
        <taxon>Flavobacteriaceae</taxon>
        <taxon>Maribacter</taxon>
    </lineage>
</organism>
<dbReference type="InterPro" id="IPR000917">
    <property type="entry name" value="Sulfatase_N"/>
</dbReference>
<evidence type="ECO:0000313" key="8">
    <source>
        <dbReference type="EMBL" id="MRX64806.1"/>
    </source>
</evidence>
<keyword evidence="4" id="KW-0732">Signal</keyword>
<dbReference type="GO" id="GO:0004423">
    <property type="term" value="F:iduronate-2-sulfatase activity"/>
    <property type="evidence" value="ECO:0007669"/>
    <property type="project" value="InterPro"/>
</dbReference>
<dbReference type="OrthoDB" id="9763552at2"/>
<comment type="cofactor">
    <cofactor evidence="1">
        <name>Ca(2+)</name>
        <dbReference type="ChEBI" id="CHEBI:29108"/>
    </cofactor>
</comment>
<evidence type="ECO:0000259" key="7">
    <source>
        <dbReference type="Pfam" id="PF00884"/>
    </source>
</evidence>
<comment type="caution">
    <text evidence="8">The sequence shown here is derived from an EMBL/GenBank/DDBJ whole genome shotgun (WGS) entry which is preliminary data.</text>
</comment>
<keyword evidence="8" id="KW-0808">Transferase</keyword>
<dbReference type="CDD" id="cd16030">
    <property type="entry name" value="iduronate-2-sulfatase"/>
    <property type="match status" value="1"/>
</dbReference>
<sequence>MKIIRKKTFIGYLLFVWFGLNNLMGQEKQNVVVFLVDDLRTELGCYGNEMVKSPNIDKLASEGTLFNGAYSQQGICAPSRISILTGLRPETVGIYDLFTPLRSVQKDMLTLPQYFKENGYKTVSVGKVYHHGRDDMESWTNFFQKEPNSWAAQKNLDLIEQFKKEGRKNTRGPAFEKAEVMDEGYKDGRATQHALETLKELKNDNFVMFIGLTKPHLPFNAPKKYWDLYDKEMFKVPSRKKPKNMYANALTNWNELRAYYGIPKEGLLDDELTRDLIHGYYASISYMDAQVGKIMSMLDSLDLRKNTLVVFMSDHGYKIGEYGAWCKHTNFELDVRVPLIISNNFSGSPEYGQISEALVENVDLFPTLIEACGLKMPKLDGKSLLPLLNNPKMEWKHAAYSLYPRGRKTMGCTVTDGEWRYTEWRDSDTQETKAVELYWNKEANRVATENFAGQDKYIQIEERMKQLLEIRFPRNRNSFYN</sequence>
<dbReference type="InterPro" id="IPR017850">
    <property type="entry name" value="Alkaline_phosphatase_core_sf"/>
</dbReference>
<dbReference type="SUPFAM" id="SSF53649">
    <property type="entry name" value="Alkaline phosphatase-like"/>
    <property type="match status" value="1"/>
</dbReference>
<feature type="domain" description="Sulfatase N-terminal" evidence="7">
    <location>
        <begin position="29"/>
        <end position="373"/>
    </location>
</feature>
<evidence type="ECO:0000256" key="3">
    <source>
        <dbReference type="ARBA" id="ARBA00022723"/>
    </source>
</evidence>
<dbReference type="Proteomes" id="UP000443153">
    <property type="component" value="Unassembled WGS sequence"/>
</dbReference>
<dbReference type="PROSITE" id="PS00149">
    <property type="entry name" value="SULFATASE_2"/>
    <property type="match status" value="1"/>
</dbReference>
<dbReference type="Pfam" id="PF00884">
    <property type="entry name" value="Sulfatase"/>
    <property type="match status" value="1"/>
</dbReference>
<dbReference type="PANTHER" id="PTHR45953">
    <property type="entry name" value="IDURONATE 2-SULFATASE"/>
    <property type="match status" value="1"/>
</dbReference>
<protein>
    <submittedName>
        <fullName evidence="8">Sulfatase-like hydrolase/transferase</fullName>
    </submittedName>
</protein>
<dbReference type="RefSeq" id="WP_154367029.1">
    <property type="nucleotide sequence ID" value="NZ_WKJH01000018.1"/>
</dbReference>
<keyword evidence="5 8" id="KW-0378">Hydrolase</keyword>
<dbReference type="AlphaFoldDB" id="A0A6I2MTS7"/>
<evidence type="ECO:0000256" key="6">
    <source>
        <dbReference type="ARBA" id="ARBA00022837"/>
    </source>
</evidence>